<feature type="binding site" evidence="8">
    <location>
        <position position="187"/>
    </location>
    <ligand>
        <name>a divalent metal cation</name>
        <dbReference type="ChEBI" id="CHEBI:60240"/>
        <label>3</label>
    </ligand>
</feature>
<dbReference type="GO" id="GO:0110153">
    <property type="term" value="F:RNA NAD-cap (NMN-forming) hydrolase activity"/>
    <property type="evidence" value="ECO:0007669"/>
    <property type="project" value="RHEA"/>
</dbReference>
<keyword evidence="5 8" id="KW-0520">NAD</keyword>
<feature type="binding site" evidence="8">
    <location>
        <position position="187"/>
    </location>
    <ligand>
        <name>a divalent metal cation</name>
        <dbReference type="ChEBI" id="CHEBI:60240"/>
        <label>2</label>
    </ligand>
</feature>
<comment type="catalytic activity">
    <reaction evidence="8">
        <text>NAD(+) + H2O = beta-nicotinamide D-ribonucleotide + AMP + 2 H(+)</text>
        <dbReference type="Rhea" id="RHEA:11800"/>
        <dbReference type="ChEBI" id="CHEBI:14649"/>
        <dbReference type="ChEBI" id="CHEBI:15377"/>
        <dbReference type="ChEBI" id="CHEBI:15378"/>
        <dbReference type="ChEBI" id="CHEBI:57540"/>
        <dbReference type="ChEBI" id="CHEBI:456215"/>
        <dbReference type="EC" id="3.6.1.22"/>
    </reaction>
</comment>
<dbReference type="STRING" id="745411.B3C1_03215"/>
<dbReference type="NCBIfam" id="NF001299">
    <property type="entry name" value="PRK00241.1"/>
    <property type="match status" value="1"/>
</dbReference>
<accession>K2JRS6</accession>
<dbReference type="InterPro" id="IPR022925">
    <property type="entry name" value="RNA_Hydrolase_NudC"/>
</dbReference>
<dbReference type="PATRIC" id="fig|745411.4.peg.631"/>
<dbReference type="PROSITE" id="PS51462">
    <property type="entry name" value="NUDIX"/>
    <property type="match status" value="1"/>
</dbReference>
<dbReference type="Proteomes" id="UP000006755">
    <property type="component" value="Unassembled WGS sequence"/>
</dbReference>
<evidence type="ECO:0000256" key="6">
    <source>
        <dbReference type="ARBA" id="ARBA00023211"/>
    </source>
</evidence>
<dbReference type="InterPro" id="IPR049734">
    <property type="entry name" value="NudC-like_C"/>
</dbReference>
<feature type="binding site" evidence="8">
    <location>
        <begin position="205"/>
        <end position="212"/>
    </location>
    <ligand>
        <name>substrate</name>
    </ligand>
</feature>
<feature type="binding site" evidence="8">
    <location>
        <position position="124"/>
    </location>
    <ligand>
        <name>substrate</name>
    </ligand>
</feature>
<dbReference type="InterPro" id="IPR020084">
    <property type="entry name" value="NUDIX_hydrolase_CS"/>
</dbReference>
<evidence type="ECO:0000256" key="5">
    <source>
        <dbReference type="ARBA" id="ARBA00023027"/>
    </source>
</evidence>
<dbReference type="GO" id="GO:0030145">
    <property type="term" value="F:manganese ion binding"/>
    <property type="evidence" value="ECO:0007669"/>
    <property type="project" value="UniProtKB-UniRule"/>
</dbReference>
<dbReference type="Pfam" id="PF09297">
    <property type="entry name" value="Zn_ribbon_NUD"/>
    <property type="match status" value="1"/>
</dbReference>
<dbReference type="OrthoDB" id="9791656at2"/>
<dbReference type="GO" id="GO:0000210">
    <property type="term" value="F:NAD+ diphosphatase activity"/>
    <property type="evidence" value="ECO:0007669"/>
    <property type="project" value="UniProtKB-UniRule"/>
</dbReference>
<dbReference type="GO" id="GO:0008270">
    <property type="term" value="F:zinc ion binding"/>
    <property type="evidence" value="ECO:0007669"/>
    <property type="project" value="UniProtKB-UniRule"/>
</dbReference>
<evidence type="ECO:0000256" key="8">
    <source>
        <dbReference type="HAMAP-Rule" id="MF_00297"/>
    </source>
</evidence>
<evidence type="ECO:0000313" key="11">
    <source>
        <dbReference type="Proteomes" id="UP000006755"/>
    </source>
</evidence>
<evidence type="ECO:0000313" key="10">
    <source>
        <dbReference type="EMBL" id="EKE77182.1"/>
    </source>
</evidence>
<feature type="binding site" evidence="8">
    <location>
        <position position="232"/>
    </location>
    <ligand>
        <name>a divalent metal cation</name>
        <dbReference type="ChEBI" id="CHEBI:60240"/>
        <label>1</label>
    </ligand>
</feature>
<feature type="binding site" evidence="8">
    <location>
        <position position="254"/>
    </location>
    <ligand>
        <name>substrate</name>
    </ligand>
</feature>
<comment type="caution">
    <text evidence="8">Lacks conserved residue(s) required for the propagation of feature annotation.</text>
</comment>
<feature type="binding site" evidence="8">
    <location>
        <position position="114"/>
    </location>
    <ligand>
        <name>Zn(2+)</name>
        <dbReference type="ChEBI" id="CHEBI:29105"/>
    </ligand>
</feature>
<dbReference type="Pfam" id="PF00293">
    <property type="entry name" value="NUDIX"/>
    <property type="match status" value="1"/>
</dbReference>
<evidence type="ECO:0000256" key="3">
    <source>
        <dbReference type="ARBA" id="ARBA00022801"/>
    </source>
</evidence>
<dbReference type="PROSITE" id="PS00893">
    <property type="entry name" value="NUDIX_BOX"/>
    <property type="match status" value="1"/>
</dbReference>
<evidence type="ECO:0000256" key="1">
    <source>
        <dbReference type="ARBA" id="ARBA00009595"/>
    </source>
</evidence>
<dbReference type="SUPFAM" id="SSF55811">
    <property type="entry name" value="Nudix"/>
    <property type="match status" value="2"/>
</dbReference>
<dbReference type="GO" id="GO:0035529">
    <property type="term" value="F:NADH pyrophosphatase activity"/>
    <property type="evidence" value="ECO:0007669"/>
    <property type="project" value="RHEA"/>
</dbReference>
<comment type="cofactor">
    <cofactor evidence="8">
        <name>Mg(2+)</name>
        <dbReference type="ChEBI" id="CHEBI:18420"/>
    </cofactor>
    <cofactor evidence="8">
        <name>Mn(2+)</name>
        <dbReference type="ChEBI" id="CHEBI:29035"/>
    </cofactor>
    <text evidence="8">Divalent metal cations. Mg(2+) or Mn(2+).</text>
</comment>
<feature type="binding site" evidence="8">
    <location>
        <position position="232"/>
    </location>
    <ligand>
        <name>a divalent metal cation</name>
        <dbReference type="ChEBI" id="CHEBI:60240"/>
        <label>3</label>
    </ligand>
</feature>
<feature type="short sequence motif" description="Nudix box" evidence="8">
    <location>
        <begin position="172"/>
        <end position="193"/>
    </location>
</feature>
<feature type="domain" description="Nudix hydrolase" evidence="9">
    <location>
        <begin position="137"/>
        <end position="262"/>
    </location>
</feature>
<keyword evidence="6 8" id="KW-0464">Manganese</keyword>
<feature type="binding site" evidence="8">
    <location>
        <position position="171"/>
    </location>
    <ligand>
        <name>a divalent metal cation</name>
        <dbReference type="ChEBI" id="CHEBI:60240"/>
        <label>1</label>
    </ligand>
</feature>
<dbReference type="InterPro" id="IPR000086">
    <property type="entry name" value="NUDIX_hydrolase_dom"/>
</dbReference>
<dbReference type="CDD" id="cd03429">
    <property type="entry name" value="NUDIX_NADH_pyrophosphatase_Nudt13"/>
    <property type="match status" value="1"/>
</dbReference>
<dbReference type="InterPro" id="IPR015376">
    <property type="entry name" value="Znr_NADH_PPase"/>
</dbReference>
<evidence type="ECO:0000256" key="4">
    <source>
        <dbReference type="ARBA" id="ARBA00022842"/>
    </source>
</evidence>
<feature type="binding site" evidence="8">
    <location>
        <position position="132"/>
    </location>
    <ligand>
        <name>Zn(2+)</name>
        <dbReference type="ChEBI" id="CHEBI:29105"/>
    </ligand>
</feature>
<dbReference type="EC" id="3.6.1.-" evidence="8"/>
<reference evidence="10 11" key="1">
    <citation type="journal article" date="2012" name="J. Bacteriol.">
        <title>Genome Sequence of Gallaecimonas xiamenensis Type Strain 3-C-1.</title>
        <authorList>
            <person name="Lai Q."/>
            <person name="Wang L."/>
            <person name="Wang W."/>
            <person name="Shao Z."/>
        </authorList>
    </citation>
    <scope>NUCLEOTIDE SEQUENCE [LARGE SCALE GENOMIC DNA]</scope>
    <source>
        <strain evidence="10 11">3-C-1</strain>
    </source>
</reference>
<gene>
    <name evidence="8 10" type="primary">nudC</name>
    <name evidence="10" type="ORF">B3C1_03215</name>
</gene>
<evidence type="ECO:0000259" key="9">
    <source>
        <dbReference type="PROSITE" id="PS51462"/>
    </source>
</evidence>
<dbReference type="GO" id="GO:0006742">
    <property type="term" value="P:NADP+ catabolic process"/>
    <property type="evidence" value="ECO:0007669"/>
    <property type="project" value="TreeGrafter"/>
</dbReference>
<dbReference type="AlphaFoldDB" id="K2JRS6"/>
<dbReference type="EMBL" id="AMRI01000003">
    <property type="protein sequence ID" value="EKE77182.1"/>
    <property type="molecule type" value="Genomic_DNA"/>
</dbReference>
<evidence type="ECO:0000256" key="7">
    <source>
        <dbReference type="ARBA" id="ARBA00023679"/>
    </source>
</evidence>
<dbReference type="InterPro" id="IPR015797">
    <property type="entry name" value="NUDIX_hydrolase-like_dom_sf"/>
</dbReference>
<dbReference type="Pfam" id="PF09296">
    <property type="entry name" value="NUDIX-like"/>
    <property type="match status" value="1"/>
</dbReference>
<dbReference type="PANTHER" id="PTHR42904:SF6">
    <property type="entry name" value="NAD-CAPPED RNA HYDROLASE NUDT12"/>
    <property type="match status" value="1"/>
</dbReference>
<evidence type="ECO:0000256" key="2">
    <source>
        <dbReference type="ARBA" id="ARBA00022723"/>
    </source>
</evidence>
<dbReference type="Gene3D" id="3.90.79.20">
    <property type="match status" value="1"/>
</dbReference>
<dbReference type="GO" id="GO:0000287">
    <property type="term" value="F:magnesium ion binding"/>
    <property type="evidence" value="ECO:0007669"/>
    <property type="project" value="UniProtKB-UniRule"/>
</dbReference>
<proteinExistence type="inferred from homology"/>
<keyword evidence="11" id="KW-1185">Reference proteome</keyword>
<dbReference type="GO" id="GO:0005829">
    <property type="term" value="C:cytosol"/>
    <property type="evidence" value="ECO:0007669"/>
    <property type="project" value="TreeGrafter"/>
</dbReference>
<dbReference type="RefSeq" id="WP_008482873.1">
    <property type="nucleotide sequence ID" value="NZ_AMRI01000003.1"/>
</dbReference>
<dbReference type="GO" id="GO:0019677">
    <property type="term" value="P:NAD+ catabolic process"/>
    <property type="evidence" value="ECO:0007669"/>
    <property type="project" value="TreeGrafter"/>
</dbReference>
<keyword evidence="3 8" id="KW-0378">Hydrolase</keyword>
<organism evidence="10 11">
    <name type="scientific">Gallaecimonas xiamenensis 3-C-1</name>
    <dbReference type="NCBI Taxonomy" id="745411"/>
    <lineage>
        <taxon>Bacteria</taxon>
        <taxon>Pseudomonadati</taxon>
        <taxon>Pseudomonadota</taxon>
        <taxon>Gammaproteobacteria</taxon>
        <taxon>Enterobacterales</taxon>
        <taxon>Gallaecimonadaceae</taxon>
        <taxon>Gallaecimonas</taxon>
    </lineage>
</organism>
<dbReference type="Gene3D" id="3.90.79.10">
    <property type="entry name" value="Nucleoside Triphosphate Pyrophosphohydrolase"/>
    <property type="match status" value="1"/>
</dbReference>
<dbReference type="eggNOG" id="COG2816">
    <property type="taxonomic scope" value="Bacteria"/>
</dbReference>
<dbReference type="InterPro" id="IPR015375">
    <property type="entry name" value="NADH_PPase-like_N"/>
</dbReference>
<feature type="binding site" evidence="8">
    <location>
        <position position="191"/>
    </location>
    <ligand>
        <name>a divalent metal cation</name>
        <dbReference type="ChEBI" id="CHEBI:60240"/>
        <label>3</label>
    </ligand>
</feature>
<feature type="binding site" evidence="8">
    <location>
        <position position="137"/>
    </location>
    <ligand>
        <name>substrate</name>
    </ligand>
</feature>
<comment type="cofactor">
    <cofactor evidence="8">
        <name>Zn(2+)</name>
        <dbReference type="ChEBI" id="CHEBI:29105"/>
    </cofactor>
    <text evidence="8">Binds 1 zinc ion per subunit.</text>
</comment>
<sequence length="269" mass="30486">MSELYLTLQSHQTEAVWLLVRGEQLWFLDGALPQGTKTVLPPFEAEGPAVLVGQWQGRPALMLEWPERHQDPKFGEFGGLRPLLMPGQEALFQLAGRGVQLANFFRTHRYCGQCGARMRVVQEEIATHCDRCQHRCYPRLSPSMIVAVKKGRQLLLGSSPRHKNGMYSTLAGFTEPGESMEETVRREVMEEVGLEVTNIRYVCSQNWPFPHSMMVGFIADYHSGDIQIDPLELTDAQWFDLDALPLIPPAGTIARRLIDQAIDEIEKER</sequence>
<comment type="catalytic activity">
    <reaction evidence="7">
        <text>a 5'-end NAD(+)-phospho-ribonucleoside in mRNA + H2O = a 5'-end phospho-adenosine-phospho-ribonucleoside in mRNA + beta-nicotinamide D-ribonucleotide + 2 H(+)</text>
        <dbReference type="Rhea" id="RHEA:60876"/>
        <dbReference type="Rhea" id="RHEA-COMP:15698"/>
        <dbReference type="Rhea" id="RHEA-COMP:15719"/>
        <dbReference type="ChEBI" id="CHEBI:14649"/>
        <dbReference type="ChEBI" id="CHEBI:15377"/>
        <dbReference type="ChEBI" id="CHEBI:15378"/>
        <dbReference type="ChEBI" id="CHEBI:144029"/>
        <dbReference type="ChEBI" id="CHEBI:144051"/>
    </reaction>
    <physiologicalReaction direction="left-to-right" evidence="7">
        <dbReference type="Rhea" id="RHEA:60877"/>
    </physiologicalReaction>
</comment>
<comment type="function">
    <text evidence="8">mRNA decapping enzyme that specifically removes the nicotinamide adenine dinucleotide (NAD) cap from a subset of mRNAs by hydrolyzing the diphosphate linkage to produce nicotinamide mononucleotide (NMN) and 5' monophosphate mRNA. The NAD-cap is present at the 5'-end of some mRNAs and stabilizes RNA against 5'-processing. Has preference for mRNAs with a 5'-end purine. Catalyzes the hydrolysis of a broad range of dinucleotide pyrophosphates.</text>
</comment>
<feature type="binding site" evidence="8">
    <location>
        <position position="129"/>
    </location>
    <ligand>
        <name>Zn(2+)</name>
        <dbReference type="ChEBI" id="CHEBI:29105"/>
    </ligand>
</feature>
<protein>
    <recommendedName>
        <fullName evidence="8">NAD-capped RNA hydrolase NudC</fullName>
        <shortName evidence="8">DeNADding enzyme NudC</shortName>
        <ecNumber evidence="8">3.6.1.-</ecNumber>
    </recommendedName>
    <alternativeName>
        <fullName evidence="8">NADH pyrophosphatase</fullName>
        <ecNumber evidence="8">3.6.1.22</ecNumber>
    </alternativeName>
</protein>
<feature type="binding site" evidence="8">
    <location>
        <position position="191"/>
    </location>
    <ligand>
        <name>a divalent metal cation</name>
        <dbReference type="ChEBI" id="CHEBI:60240"/>
        <label>1</label>
    </ligand>
</feature>
<name>K2JRS6_9GAMM</name>
<feature type="binding site" evidence="8">
    <location>
        <position position="111"/>
    </location>
    <ligand>
        <name>Zn(2+)</name>
        <dbReference type="ChEBI" id="CHEBI:29105"/>
    </ligand>
</feature>
<feature type="binding site" evidence="8">
    <location>
        <position position="81"/>
    </location>
    <ligand>
        <name>substrate</name>
    </ligand>
</feature>
<comment type="subunit">
    <text evidence="8">Homodimer.</text>
</comment>
<dbReference type="InterPro" id="IPR050241">
    <property type="entry name" value="NAD-cap_RNA_hydrolase_NudC"/>
</dbReference>
<keyword evidence="2 8" id="KW-0479">Metal-binding</keyword>
<dbReference type="EC" id="3.6.1.22" evidence="8"/>
<dbReference type="PANTHER" id="PTHR42904">
    <property type="entry name" value="NUDIX HYDROLASE, NUDC SUBFAMILY"/>
    <property type="match status" value="1"/>
</dbReference>
<comment type="catalytic activity">
    <reaction evidence="8">
        <text>NADH + H2O = reduced beta-nicotinamide D-ribonucleotide + AMP + 2 H(+)</text>
        <dbReference type="Rhea" id="RHEA:48868"/>
        <dbReference type="ChEBI" id="CHEBI:15377"/>
        <dbReference type="ChEBI" id="CHEBI:15378"/>
        <dbReference type="ChEBI" id="CHEBI:57945"/>
        <dbReference type="ChEBI" id="CHEBI:90832"/>
        <dbReference type="ChEBI" id="CHEBI:456215"/>
        <dbReference type="EC" id="3.6.1.22"/>
    </reaction>
</comment>
<comment type="caution">
    <text evidence="10">The sequence shown here is derived from an EMBL/GenBank/DDBJ whole genome shotgun (WGS) entry which is preliminary data.</text>
</comment>
<comment type="similarity">
    <text evidence="1 8">Belongs to the Nudix hydrolase family. NudC subfamily.</text>
</comment>
<keyword evidence="8" id="KW-0862">Zinc</keyword>
<dbReference type="HAMAP" id="MF_00297">
    <property type="entry name" value="Nudix_NudC"/>
    <property type="match status" value="1"/>
</dbReference>
<keyword evidence="4 8" id="KW-0460">Magnesium</keyword>